<evidence type="ECO:0000256" key="3">
    <source>
        <dbReference type="ARBA" id="ARBA00022737"/>
    </source>
</evidence>
<keyword evidence="3" id="KW-0677">Repeat</keyword>
<dbReference type="CDD" id="cd00054">
    <property type="entry name" value="EGF_CA"/>
    <property type="match status" value="3"/>
</dbReference>
<dbReference type="Pfam" id="PF00084">
    <property type="entry name" value="Sushi"/>
    <property type="match status" value="4"/>
</dbReference>
<name>A0A6P4ZEY0_BRABE</name>
<reference evidence="11" key="1">
    <citation type="submission" date="2025-08" db="UniProtKB">
        <authorList>
            <consortium name="RefSeq"/>
        </authorList>
    </citation>
    <scope>IDENTIFICATION</scope>
    <source>
        <tissue evidence="11">Gonad</tissue>
    </source>
</reference>
<accession>A0A6P4ZEY0</accession>
<evidence type="ECO:0000259" key="8">
    <source>
        <dbReference type="PROSITE" id="PS50026"/>
    </source>
</evidence>
<feature type="disulfide bond" evidence="6">
    <location>
        <begin position="279"/>
        <end position="289"/>
    </location>
</feature>
<keyword evidence="5" id="KW-0325">Glycoprotein</keyword>
<dbReference type="FunFam" id="2.10.25.10:FF:000038">
    <property type="entry name" value="Fibrillin 2"/>
    <property type="match status" value="1"/>
</dbReference>
<feature type="domain" description="EGF-like" evidence="8">
    <location>
        <begin position="87"/>
        <end position="126"/>
    </location>
</feature>
<keyword evidence="7" id="KW-0768">Sushi</keyword>
<dbReference type="PROSITE" id="PS50923">
    <property type="entry name" value="SUSHI"/>
    <property type="match status" value="4"/>
</dbReference>
<dbReference type="SMART" id="SM00032">
    <property type="entry name" value="CCP"/>
    <property type="match status" value="4"/>
</dbReference>
<dbReference type="InterPro" id="IPR035976">
    <property type="entry name" value="Sushi/SCR/CCP_sf"/>
</dbReference>
<dbReference type="SUPFAM" id="SSF57184">
    <property type="entry name" value="Growth factor receptor domain"/>
    <property type="match status" value="1"/>
</dbReference>
<evidence type="ECO:0000256" key="7">
    <source>
        <dbReference type="PROSITE-ProRule" id="PRU00302"/>
    </source>
</evidence>
<dbReference type="FunFam" id="2.10.25.10:FF:000230">
    <property type="entry name" value="Delta-like protein"/>
    <property type="match status" value="1"/>
</dbReference>
<dbReference type="InterPro" id="IPR000152">
    <property type="entry name" value="EGF-type_Asp/Asn_hydroxyl_site"/>
</dbReference>
<evidence type="ECO:0000259" key="9">
    <source>
        <dbReference type="PROSITE" id="PS50923"/>
    </source>
</evidence>
<keyword evidence="4 6" id="KW-1015">Disulfide bond</keyword>
<dbReference type="InterPro" id="IPR001881">
    <property type="entry name" value="EGF-like_Ca-bd_dom"/>
</dbReference>
<dbReference type="PRINTS" id="PR00010">
    <property type="entry name" value="EGFBLOOD"/>
</dbReference>
<dbReference type="Gene3D" id="2.10.25.10">
    <property type="entry name" value="Laminin"/>
    <property type="match status" value="6"/>
</dbReference>
<dbReference type="InterPro" id="IPR000742">
    <property type="entry name" value="EGF"/>
</dbReference>
<evidence type="ECO:0000256" key="4">
    <source>
        <dbReference type="ARBA" id="ARBA00023157"/>
    </source>
</evidence>
<dbReference type="PROSITE" id="PS01186">
    <property type="entry name" value="EGF_2"/>
    <property type="match status" value="6"/>
</dbReference>
<dbReference type="PANTHER" id="PTHR24034:SF204">
    <property type="entry name" value="ADHESION G PROTEIN-COUPLED RECEPTOR E1"/>
    <property type="match status" value="1"/>
</dbReference>
<dbReference type="SUPFAM" id="SSF57196">
    <property type="entry name" value="EGF/Laminin"/>
    <property type="match status" value="3"/>
</dbReference>
<feature type="disulfide bond" evidence="6">
    <location>
        <begin position="36"/>
        <end position="45"/>
    </location>
</feature>
<gene>
    <name evidence="11" type="primary">LOC109472808</name>
</gene>
<evidence type="ECO:0000313" key="10">
    <source>
        <dbReference type="Proteomes" id="UP000515135"/>
    </source>
</evidence>
<protein>
    <submittedName>
        <fullName evidence="11">Fibropellin-1-like</fullName>
    </submittedName>
</protein>
<dbReference type="Pfam" id="PF07645">
    <property type="entry name" value="EGF_CA"/>
    <property type="match status" value="1"/>
</dbReference>
<dbReference type="PANTHER" id="PTHR24034">
    <property type="entry name" value="EGF-LIKE DOMAIN-CONTAINING PROTEIN"/>
    <property type="match status" value="1"/>
</dbReference>
<evidence type="ECO:0000313" key="11">
    <source>
        <dbReference type="RefSeq" id="XP_019628231.1"/>
    </source>
</evidence>
<evidence type="ECO:0000256" key="1">
    <source>
        <dbReference type="ARBA" id="ARBA00022536"/>
    </source>
</evidence>
<dbReference type="PROSITE" id="PS00022">
    <property type="entry name" value="EGF_1"/>
    <property type="match status" value="3"/>
</dbReference>
<dbReference type="InterPro" id="IPR026823">
    <property type="entry name" value="cEGF"/>
</dbReference>
<feature type="domain" description="Sushi" evidence="9">
    <location>
        <begin position="129"/>
        <end position="188"/>
    </location>
</feature>
<dbReference type="Pfam" id="PF12662">
    <property type="entry name" value="cEGF"/>
    <property type="match status" value="1"/>
</dbReference>
<keyword evidence="1 6" id="KW-0245">EGF-like domain</keyword>
<dbReference type="RefSeq" id="XP_019628231.1">
    <property type="nucleotide sequence ID" value="XM_019772672.1"/>
</dbReference>
<dbReference type="GO" id="GO:0000902">
    <property type="term" value="P:cell morphogenesis"/>
    <property type="evidence" value="ECO:0007669"/>
    <property type="project" value="UniProtKB-ARBA"/>
</dbReference>
<feature type="disulfide bond" evidence="7">
    <location>
        <begin position="349"/>
        <end position="376"/>
    </location>
</feature>
<dbReference type="KEGG" id="bbel:109472808"/>
<dbReference type="AlphaFoldDB" id="A0A6P4ZEY0"/>
<dbReference type="GeneID" id="109472808"/>
<organism evidence="10 11">
    <name type="scientific">Branchiostoma belcheri</name>
    <name type="common">Amphioxus</name>
    <dbReference type="NCBI Taxonomy" id="7741"/>
    <lineage>
        <taxon>Eukaryota</taxon>
        <taxon>Metazoa</taxon>
        <taxon>Chordata</taxon>
        <taxon>Cephalochordata</taxon>
        <taxon>Leptocardii</taxon>
        <taxon>Amphioxiformes</taxon>
        <taxon>Branchiostomatidae</taxon>
        <taxon>Branchiostoma</taxon>
    </lineage>
</organism>
<dbReference type="Pfam" id="PF00008">
    <property type="entry name" value="EGF"/>
    <property type="match status" value="2"/>
</dbReference>
<feature type="disulfide bond" evidence="7">
    <location>
        <begin position="407"/>
        <end position="434"/>
    </location>
</feature>
<feature type="disulfide bond" evidence="7">
    <location>
        <begin position="465"/>
        <end position="492"/>
    </location>
</feature>
<feature type="domain" description="EGF-like" evidence="8">
    <location>
        <begin position="275"/>
        <end position="314"/>
    </location>
</feature>
<dbReference type="GO" id="GO:0005886">
    <property type="term" value="C:plasma membrane"/>
    <property type="evidence" value="ECO:0007669"/>
    <property type="project" value="UniProtKB-ARBA"/>
</dbReference>
<feature type="domain" description="Sushi" evidence="9">
    <location>
        <begin position="316"/>
        <end position="378"/>
    </location>
</feature>
<feature type="domain" description="Sushi" evidence="9">
    <location>
        <begin position="437"/>
        <end position="494"/>
    </location>
</feature>
<feature type="disulfide bond" evidence="7">
    <location>
        <begin position="159"/>
        <end position="186"/>
    </location>
</feature>
<comment type="caution">
    <text evidence="6">Lacks conserved residue(s) required for the propagation of feature annotation.</text>
</comment>
<feature type="disulfide bond" evidence="6">
    <location>
        <begin position="75"/>
        <end position="84"/>
    </location>
</feature>
<proteinExistence type="predicted"/>
<dbReference type="GO" id="GO:0048666">
    <property type="term" value="P:neuron development"/>
    <property type="evidence" value="ECO:0007669"/>
    <property type="project" value="UniProtKB-ARBA"/>
</dbReference>
<dbReference type="InterPro" id="IPR049883">
    <property type="entry name" value="NOTCH1_EGF-like"/>
</dbReference>
<feature type="disulfide bond" evidence="6">
    <location>
        <begin position="52"/>
        <end position="62"/>
    </location>
</feature>
<keyword evidence="2" id="KW-0732">Signal</keyword>
<evidence type="ECO:0000256" key="6">
    <source>
        <dbReference type="PROSITE-ProRule" id="PRU00076"/>
    </source>
</evidence>
<dbReference type="InterPro" id="IPR009030">
    <property type="entry name" value="Growth_fac_rcpt_cys_sf"/>
</dbReference>
<feature type="domain" description="EGF-like" evidence="8">
    <location>
        <begin position="188"/>
        <end position="228"/>
    </location>
</feature>
<dbReference type="FunFam" id="2.10.25.10:FF:000472">
    <property type="entry name" value="Uncharacterized protein, isoform A"/>
    <property type="match status" value="1"/>
</dbReference>
<dbReference type="SUPFAM" id="SSF57535">
    <property type="entry name" value="Complement control module/SCR domain"/>
    <property type="match status" value="4"/>
</dbReference>
<dbReference type="GO" id="GO:0042063">
    <property type="term" value="P:gliogenesis"/>
    <property type="evidence" value="ECO:0007669"/>
    <property type="project" value="UniProtKB-ARBA"/>
</dbReference>
<dbReference type="FunFam" id="2.10.25.10:FF:000119">
    <property type="entry name" value="vitamin K-dependent protein S"/>
    <property type="match status" value="1"/>
</dbReference>
<feature type="disulfide bond" evidence="6">
    <location>
        <begin position="116"/>
        <end position="125"/>
    </location>
</feature>
<dbReference type="SMART" id="SM00181">
    <property type="entry name" value="EGF"/>
    <property type="match status" value="6"/>
</dbReference>
<dbReference type="Proteomes" id="UP000515135">
    <property type="component" value="Unplaced"/>
</dbReference>
<dbReference type="InterPro" id="IPR050751">
    <property type="entry name" value="ECM_structural_protein"/>
</dbReference>
<dbReference type="GO" id="GO:0005509">
    <property type="term" value="F:calcium ion binding"/>
    <property type="evidence" value="ECO:0007669"/>
    <property type="project" value="InterPro"/>
</dbReference>
<sequence length="505" mass="54253">MSNSSSFCDGLDDCSVDFCSNGGTCIDKVNSSSCDCPTGYHGDLCEVMIPGCHPNPCQNGKCVYNKEQNMTDCVCNPGFTGETCEMTIDYCTPNPCLNGGICHDHDHSGNNFQCSCRHGFTGHLCEIAVTCSPPPAQEHTSIQPLNPNYAVGSLITYSCAAGYELLGPHVHTCAHDGEWSGQETICADIDECKTNHHNCDQQCWNIGGSFYCACDPGYTLTPDNRTCIDMDECSLPELFGINGGCDHDCHNTPGSFFCTCDDGYQKSVTGGRCIDMDECITNNTCSQLCLNHAGGYSCECEAGYQLQGDGESCEAVQCLAPMQLQNGNVSITQASPGTYQYGDTASITCKSGYKLVGSPVITCDETGQWSNTYTYCKEILCPLVGNIENGQVTIDTQHIGGTAQLTCNAGYILFGHPTLSCLQEGVWSHPTPYCIEYDCVPPSPPANGEIIGRQYTTGSRVRVQCKDGFVTTESAVLICQDDHTWSAPVPDCHSVNTTASQASFK</sequence>
<dbReference type="InterPro" id="IPR000436">
    <property type="entry name" value="Sushi_SCR_CCP_dom"/>
</dbReference>
<dbReference type="PROSITE" id="PS01187">
    <property type="entry name" value="EGF_CA"/>
    <property type="match status" value="2"/>
</dbReference>
<keyword evidence="10" id="KW-1185">Reference proteome</keyword>
<evidence type="ECO:0000256" key="2">
    <source>
        <dbReference type="ARBA" id="ARBA00022729"/>
    </source>
</evidence>
<evidence type="ECO:0000256" key="5">
    <source>
        <dbReference type="ARBA" id="ARBA00023180"/>
    </source>
</evidence>
<dbReference type="CDD" id="cd00033">
    <property type="entry name" value="CCP"/>
    <property type="match status" value="4"/>
</dbReference>
<feature type="domain" description="EGF-like" evidence="8">
    <location>
        <begin position="10"/>
        <end position="46"/>
    </location>
</feature>
<dbReference type="InterPro" id="IPR018097">
    <property type="entry name" value="EGF_Ca-bd_CS"/>
</dbReference>
<feature type="domain" description="Sushi" evidence="9">
    <location>
        <begin position="379"/>
        <end position="436"/>
    </location>
</feature>
<dbReference type="SMART" id="SM00179">
    <property type="entry name" value="EGF_CA"/>
    <property type="match status" value="5"/>
</dbReference>
<dbReference type="OrthoDB" id="4062651at2759"/>
<feature type="domain" description="EGF-like" evidence="8">
    <location>
        <begin position="48"/>
        <end position="85"/>
    </location>
</feature>
<dbReference type="PROSITE" id="PS50026">
    <property type="entry name" value="EGF_3"/>
    <property type="match status" value="5"/>
</dbReference>
<dbReference type="PROSITE" id="PS00010">
    <property type="entry name" value="ASX_HYDROXYL"/>
    <property type="match status" value="2"/>
</dbReference>
<dbReference type="Gene3D" id="2.10.70.10">
    <property type="entry name" value="Complement Module, domain 1"/>
    <property type="match status" value="4"/>
</dbReference>